<evidence type="ECO:0008006" key="9">
    <source>
        <dbReference type="Google" id="ProtNLM"/>
    </source>
</evidence>
<evidence type="ECO:0000256" key="1">
    <source>
        <dbReference type="ARBA" id="ARBA00004479"/>
    </source>
</evidence>
<keyword evidence="8" id="KW-1185">Reference proteome</keyword>
<proteinExistence type="predicted"/>
<evidence type="ECO:0000256" key="6">
    <source>
        <dbReference type="ARBA" id="ARBA00023180"/>
    </source>
</evidence>
<comment type="caution">
    <text evidence="7">The sequence shown here is derived from an EMBL/GenBank/DDBJ whole genome shotgun (WGS) entry which is preliminary data.</text>
</comment>
<evidence type="ECO:0000256" key="2">
    <source>
        <dbReference type="ARBA" id="ARBA00022692"/>
    </source>
</evidence>
<evidence type="ECO:0000256" key="4">
    <source>
        <dbReference type="ARBA" id="ARBA00022989"/>
    </source>
</evidence>
<evidence type="ECO:0000256" key="5">
    <source>
        <dbReference type="ARBA" id="ARBA00023136"/>
    </source>
</evidence>
<dbReference type="Proteomes" id="UP000826656">
    <property type="component" value="Unassembled WGS sequence"/>
</dbReference>
<keyword evidence="5" id="KW-0472">Membrane</keyword>
<evidence type="ECO:0000313" key="7">
    <source>
        <dbReference type="EMBL" id="KAH0737492.1"/>
    </source>
</evidence>
<dbReference type="SUPFAM" id="SSF52058">
    <property type="entry name" value="L domain-like"/>
    <property type="match status" value="1"/>
</dbReference>
<dbReference type="PANTHER" id="PTHR48061">
    <property type="entry name" value="LEUCINE-RICH REPEAT RECEPTOR PROTEIN KINASE EMS1-LIKE-RELATED"/>
    <property type="match status" value="1"/>
</dbReference>
<comment type="subcellular location">
    <subcellularLocation>
        <location evidence="1">Membrane</location>
        <topology evidence="1">Single-pass type I membrane protein</topology>
    </subcellularLocation>
</comment>
<dbReference type="Gene3D" id="3.80.10.10">
    <property type="entry name" value="Ribonuclease Inhibitor"/>
    <property type="match status" value="1"/>
</dbReference>
<keyword evidence="6" id="KW-0325">Glycoprotein</keyword>
<dbReference type="InterPro" id="IPR046956">
    <property type="entry name" value="RLP23-like"/>
</dbReference>
<keyword evidence="4" id="KW-1133">Transmembrane helix</keyword>
<gene>
    <name evidence="7" type="ORF">KY290_036197</name>
</gene>
<reference evidence="7 8" key="1">
    <citation type="journal article" date="2021" name="bioRxiv">
        <title>Chromosome-scale and haplotype-resolved genome assembly of a tetraploid potato cultivar.</title>
        <authorList>
            <person name="Sun H."/>
            <person name="Jiao W.-B."/>
            <person name="Krause K."/>
            <person name="Campoy J.A."/>
            <person name="Goel M."/>
            <person name="Folz-Donahue K."/>
            <person name="Kukat C."/>
            <person name="Huettel B."/>
            <person name="Schneeberger K."/>
        </authorList>
    </citation>
    <scope>NUCLEOTIDE SEQUENCE [LARGE SCALE GENOMIC DNA]</scope>
    <source>
        <strain evidence="7">SolTubOtavaFocal</strain>
        <tissue evidence="7">Leaves</tissue>
    </source>
</reference>
<sequence length="131" mass="14618">MFEIGMLKVLSLSSNFFSGTVPLDLIGRLSNLTRLELSYNNLTVDASSINSTSFIFPQLRLLKLASCRLQKFPDLKSQSRMIHLDLSDNQIRGAIPNWIWGTPESFLQSAGVRGTAIQCFQLSYSLGLAFQ</sequence>
<evidence type="ECO:0000256" key="3">
    <source>
        <dbReference type="ARBA" id="ARBA00022729"/>
    </source>
</evidence>
<protein>
    <recommendedName>
        <fullName evidence="9">Non-specific serine/threonine protein kinase</fullName>
    </recommendedName>
</protein>
<dbReference type="Pfam" id="PF00560">
    <property type="entry name" value="LRR_1"/>
    <property type="match status" value="3"/>
</dbReference>
<evidence type="ECO:0000313" key="8">
    <source>
        <dbReference type="Proteomes" id="UP000826656"/>
    </source>
</evidence>
<dbReference type="PANTHER" id="PTHR48061:SF2">
    <property type="entry name" value="RECEPTOR LIKE PROTEIN 30-LIKE"/>
    <property type="match status" value="1"/>
</dbReference>
<dbReference type="EMBL" id="JAIVGD010000028">
    <property type="protein sequence ID" value="KAH0737492.1"/>
    <property type="molecule type" value="Genomic_DNA"/>
</dbReference>
<accession>A0ABQ7TTL3</accession>
<organism evidence="7 8">
    <name type="scientific">Solanum tuberosum</name>
    <name type="common">Potato</name>
    <dbReference type="NCBI Taxonomy" id="4113"/>
    <lineage>
        <taxon>Eukaryota</taxon>
        <taxon>Viridiplantae</taxon>
        <taxon>Streptophyta</taxon>
        <taxon>Embryophyta</taxon>
        <taxon>Tracheophyta</taxon>
        <taxon>Spermatophyta</taxon>
        <taxon>Magnoliopsida</taxon>
        <taxon>eudicotyledons</taxon>
        <taxon>Gunneridae</taxon>
        <taxon>Pentapetalae</taxon>
        <taxon>asterids</taxon>
        <taxon>lamiids</taxon>
        <taxon>Solanales</taxon>
        <taxon>Solanaceae</taxon>
        <taxon>Solanoideae</taxon>
        <taxon>Solaneae</taxon>
        <taxon>Solanum</taxon>
    </lineage>
</organism>
<keyword evidence="2" id="KW-0812">Transmembrane</keyword>
<dbReference type="InterPro" id="IPR001611">
    <property type="entry name" value="Leu-rich_rpt"/>
</dbReference>
<keyword evidence="3" id="KW-0732">Signal</keyword>
<name>A0ABQ7TTL3_SOLTU</name>
<dbReference type="InterPro" id="IPR032675">
    <property type="entry name" value="LRR_dom_sf"/>
</dbReference>